<reference evidence="2 3" key="2">
    <citation type="submission" date="2018-05" db="EMBL/GenBank/DDBJ databases">
        <authorList>
            <person name="Lanie J.A."/>
            <person name="Ng W.-L."/>
            <person name="Kazmierczak K.M."/>
            <person name="Andrzejewski T.M."/>
            <person name="Davidsen T.M."/>
            <person name="Wayne K.J."/>
            <person name="Tettelin H."/>
            <person name="Glass J.I."/>
            <person name="Rusch D."/>
            <person name="Podicherti R."/>
            <person name="Tsui H.-C.T."/>
            <person name="Winkler M.E."/>
        </authorList>
    </citation>
    <scope>NUCLEOTIDE SEQUENCE [LARGE SCALE GENOMIC DNA]</scope>
    <source>
        <strain evidence="2 3">C305</strain>
    </source>
</reference>
<dbReference type="AlphaFoldDB" id="A0A2U2X0J8"/>
<keyword evidence="3" id="KW-1185">Reference proteome</keyword>
<reference evidence="2 3" key="1">
    <citation type="submission" date="2018-05" db="EMBL/GenBank/DDBJ databases">
        <title>Brumimicrobium oceani sp. nov., isolated from coastal sediment.</title>
        <authorList>
            <person name="Kou Y."/>
        </authorList>
    </citation>
    <scope>NUCLEOTIDE SEQUENCE [LARGE SCALE GENOMIC DNA]</scope>
    <source>
        <strain evidence="2 3">C305</strain>
    </source>
</reference>
<organism evidence="2 3">
    <name type="scientific">Brumimicrobium oceani</name>
    <dbReference type="NCBI Taxonomy" id="2100725"/>
    <lineage>
        <taxon>Bacteria</taxon>
        <taxon>Pseudomonadati</taxon>
        <taxon>Bacteroidota</taxon>
        <taxon>Flavobacteriia</taxon>
        <taxon>Flavobacteriales</taxon>
        <taxon>Crocinitomicaceae</taxon>
        <taxon>Brumimicrobium</taxon>
    </lineage>
</organism>
<evidence type="ECO:0008006" key="4">
    <source>
        <dbReference type="Google" id="ProtNLM"/>
    </source>
</evidence>
<evidence type="ECO:0000256" key="1">
    <source>
        <dbReference type="SAM" id="SignalP"/>
    </source>
</evidence>
<gene>
    <name evidence="2" type="ORF">DIT68_15385</name>
</gene>
<dbReference type="SUPFAM" id="SSF160387">
    <property type="entry name" value="NosL/MerB-like"/>
    <property type="match status" value="1"/>
</dbReference>
<dbReference type="PANTHER" id="PTHR41247">
    <property type="entry name" value="HTH-TYPE TRANSCRIPTIONAL REPRESSOR YCNK"/>
    <property type="match status" value="1"/>
</dbReference>
<accession>A0A2U2X0J8</accession>
<feature type="signal peptide" evidence="1">
    <location>
        <begin position="1"/>
        <end position="21"/>
    </location>
</feature>
<dbReference type="Proteomes" id="UP000245370">
    <property type="component" value="Unassembled WGS sequence"/>
</dbReference>
<evidence type="ECO:0000313" key="3">
    <source>
        <dbReference type="Proteomes" id="UP000245370"/>
    </source>
</evidence>
<dbReference type="PANTHER" id="PTHR41247:SF1">
    <property type="entry name" value="HTH-TYPE TRANSCRIPTIONAL REPRESSOR YCNK"/>
    <property type="match status" value="1"/>
</dbReference>
<feature type="chain" id="PRO_5015483203" description="Copper chaperone NosL" evidence="1">
    <location>
        <begin position="22"/>
        <end position="144"/>
    </location>
</feature>
<keyword evidence="1" id="KW-0732">Signal</keyword>
<name>A0A2U2X0J8_9FLAO</name>
<protein>
    <recommendedName>
        <fullName evidence="4">Copper chaperone NosL</fullName>
    </recommendedName>
</protein>
<dbReference type="InterPro" id="IPR008719">
    <property type="entry name" value="N2O_reductase_NosL"/>
</dbReference>
<evidence type="ECO:0000313" key="2">
    <source>
        <dbReference type="EMBL" id="PWH81316.1"/>
    </source>
</evidence>
<dbReference type="PROSITE" id="PS51257">
    <property type="entry name" value="PROKAR_LIPOPROTEIN"/>
    <property type="match status" value="1"/>
</dbReference>
<dbReference type="RefSeq" id="WP_109360716.1">
    <property type="nucleotide sequence ID" value="NZ_QFRJ01000019.1"/>
</dbReference>
<comment type="caution">
    <text evidence="2">The sequence shown here is derived from an EMBL/GenBank/DDBJ whole genome shotgun (WGS) entry which is preliminary data.</text>
</comment>
<proteinExistence type="predicted"/>
<dbReference type="OrthoDB" id="9792749at2"/>
<dbReference type="Pfam" id="PF05573">
    <property type="entry name" value="NosL"/>
    <property type="match status" value="1"/>
</dbReference>
<sequence length="144" mass="16394">MKKLILFVLLSLVFVACSIEAKPINYGTDACDFCKMSIVDQIHGAEIVTDKGKVYKFDAIECMINFKNEMSKEQPQLFLTNHYHTPKELIDAENATFLISENLPSPMGEFITAFASKEAAEKIHQELDGKLYNWKELVQQQSNK</sequence>
<dbReference type="EMBL" id="QFRJ01000019">
    <property type="protein sequence ID" value="PWH81316.1"/>
    <property type="molecule type" value="Genomic_DNA"/>
</dbReference>